<sequence>MLMDHFLLHFSSINRVKFHNFDAIPLFNDHLLRGHTLTVFKSINRGYPRTKDRSRSDVPPGTKDDDVPPAVSPETEHWTKLSKQMMELVEGYEGPVFSVTEDSKDDGEGLSCGGGSPHSSSRRRIDDKGGYVVRMPADADGSG</sequence>
<keyword evidence="3" id="KW-1185">Reference proteome</keyword>
<accession>A0AAN9I5R0</accession>
<evidence type="ECO:0000313" key="2">
    <source>
        <dbReference type="EMBL" id="KAK7266019.1"/>
    </source>
</evidence>
<dbReference type="EMBL" id="JAYWIO010000004">
    <property type="protein sequence ID" value="KAK7266019.1"/>
    <property type="molecule type" value="Genomic_DNA"/>
</dbReference>
<gene>
    <name evidence="2" type="ORF">RIF29_18658</name>
</gene>
<feature type="compositionally biased region" description="Basic and acidic residues" evidence="1">
    <location>
        <begin position="49"/>
        <end position="66"/>
    </location>
</feature>
<protein>
    <submittedName>
        <fullName evidence="2">Uncharacterized protein</fullName>
    </submittedName>
</protein>
<proteinExistence type="predicted"/>
<evidence type="ECO:0000256" key="1">
    <source>
        <dbReference type="SAM" id="MobiDB-lite"/>
    </source>
</evidence>
<dbReference type="AlphaFoldDB" id="A0AAN9I5R0"/>
<organism evidence="2 3">
    <name type="scientific">Crotalaria pallida</name>
    <name type="common">Smooth rattlebox</name>
    <name type="synonym">Crotalaria striata</name>
    <dbReference type="NCBI Taxonomy" id="3830"/>
    <lineage>
        <taxon>Eukaryota</taxon>
        <taxon>Viridiplantae</taxon>
        <taxon>Streptophyta</taxon>
        <taxon>Embryophyta</taxon>
        <taxon>Tracheophyta</taxon>
        <taxon>Spermatophyta</taxon>
        <taxon>Magnoliopsida</taxon>
        <taxon>eudicotyledons</taxon>
        <taxon>Gunneridae</taxon>
        <taxon>Pentapetalae</taxon>
        <taxon>rosids</taxon>
        <taxon>fabids</taxon>
        <taxon>Fabales</taxon>
        <taxon>Fabaceae</taxon>
        <taxon>Papilionoideae</taxon>
        <taxon>50 kb inversion clade</taxon>
        <taxon>genistoids sensu lato</taxon>
        <taxon>core genistoids</taxon>
        <taxon>Crotalarieae</taxon>
        <taxon>Crotalaria</taxon>
    </lineage>
</organism>
<evidence type="ECO:0000313" key="3">
    <source>
        <dbReference type="Proteomes" id="UP001372338"/>
    </source>
</evidence>
<feature type="region of interest" description="Disordered" evidence="1">
    <location>
        <begin position="43"/>
        <end position="77"/>
    </location>
</feature>
<reference evidence="2 3" key="1">
    <citation type="submission" date="2024-01" db="EMBL/GenBank/DDBJ databases">
        <title>The genomes of 5 underutilized Papilionoideae crops provide insights into root nodulation and disease resistanc.</title>
        <authorList>
            <person name="Yuan L."/>
        </authorList>
    </citation>
    <scope>NUCLEOTIDE SEQUENCE [LARGE SCALE GENOMIC DNA]</scope>
    <source>
        <strain evidence="2">ZHUSHIDOU_FW_LH</strain>
        <tissue evidence="2">Leaf</tissue>
    </source>
</reference>
<comment type="caution">
    <text evidence="2">The sequence shown here is derived from an EMBL/GenBank/DDBJ whole genome shotgun (WGS) entry which is preliminary data.</text>
</comment>
<dbReference type="Proteomes" id="UP001372338">
    <property type="component" value="Unassembled WGS sequence"/>
</dbReference>
<name>A0AAN9I5R0_CROPI</name>
<feature type="region of interest" description="Disordered" evidence="1">
    <location>
        <begin position="96"/>
        <end position="143"/>
    </location>
</feature>